<dbReference type="InterPro" id="IPR003661">
    <property type="entry name" value="HisK_dim/P_dom"/>
</dbReference>
<dbReference type="OrthoDB" id="9809670at2"/>
<evidence type="ECO:0000256" key="2">
    <source>
        <dbReference type="ARBA" id="ARBA00012438"/>
    </source>
</evidence>
<dbReference type="Proteomes" id="UP000249016">
    <property type="component" value="Unassembled WGS sequence"/>
</dbReference>
<evidence type="ECO:0000256" key="6">
    <source>
        <dbReference type="ARBA" id="ARBA00023012"/>
    </source>
</evidence>
<evidence type="ECO:0000256" key="3">
    <source>
        <dbReference type="ARBA" id="ARBA00022553"/>
    </source>
</evidence>
<evidence type="ECO:0000256" key="1">
    <source>
        <dbReference type="ARBA" id="ARBA00000085"/>
    </source>
</evidence>
<dbReference type="EC" id="2.7.13.3" evidence="2"/>
<dbReference type="CDD" id="cd00082">
    <property type="entry name" value="HisKA"/>
    <property type="match status" value="1"/>
</dbReference>
<dbReference type="PANTHER" id="PTHR43711:SF26">
    <property type="entry name" value="SENSOR HISTIDINE KINASE RCSC"/>
    <property type="match status" value="1"/>
</dbReference>
<dbReference type="Gene3D" id="2.10.70.100">
    <property type="match status" value="1"/>
</dbReference>
<comment type="caution">
    <text evidence="9">The sequence shown here is derived from an EMBL/GenBank/DDBJ whole genome shotgun (WGS) entry which is preliminary data.</text>
</comment>
<dbReference type="AlphaFoldDB" id="A0A327NQ09"/>
<dbReference type="PROSITE" id="PS50109">
    <property type="entry name" value="HIS_KIN"/>
    <property type="match status" value="1"/>
</dbReference>
<dbReference type="Pfam" id="PF08447">
    <property type="entry name" value="PAS_3"/>
    <property type="match status" value="1"/>
</dbReference>
<keyword evidence="10" id="KW-1185">Reference proteome</keyword>
<dbReference type="InterPro" id="IPR036097">
    <property type="entry name" value="HisK_dim/P_sf"/>
</dbReference>
<feature type="domain" description="PAC" evidence="8">
    <location>
        <begin position="40"/>
        <end position="92"/>
    </location>
</feature>
<dbReference type="SUPFAM" id="SSF55874">
    <property type="entry name" value="ATPase domain of HSP90 chaperone/DNA topoisomerase II/histidine kinase"/>
    <property type="match status" value="1"/>
</dbReference>
<organism evidence="9 10">
    <name type="scientific">Spirosoma telluris</name>
    <dbReference type="NCBI Taxonomy" id="2183553"/>
    <lineage>
        <taxon>Bacteria</taxon>
        <taxon>Pseudomonadati</taxon>
        <taxon>Bacteroidota</taxon>
        <taxon>Cytophagia</taxon>
        <taxon>Cytophagales</taxon>
        <taxon>Cytophagaceae</taxon>
        <taxon>Spirosoma</taxon>
    </lineage>
</organism>
<dbReference type="InterPro" id="IPR004358">
    <property type="entry name" value="Sig_transdc_His_kin-like_C"/>
</dbReference>
<reference evidence="9 10" key="1">
    <citation type="submission" date="2018-06" db="EMBL/GenBank/DDBJ databases">
        <title>Spirosoma sp. HMF3257 Genome sequencing and assembly.</title>
        <authorList>
            <person name="Kang H."/>
            <person name="Cha I."/>
            <person name="Kim H."/>
            <person name="Kang J."/>
            <person name="Joh K."/>
        </authorList>
    </citation>
    <scope>NUCLEOTIDE SEQUENCE [LARGE SCALE GENOMIC DNA]</scope>
    <source>
        <strain evidence="9 10">HMF3257</strain>
    </source>
</reference>
<keyword evidence="5" id="KW-0418">Kinase</keyword>
<dbReference type="SMART" id="SM00388">
    <property type="entry name" value="HisKA"/>
    <property type="match status" value="1"/>
</dbReference>
<dbReference type="Gene3D" id="1.10.287.130">
    <property type="match status" value="1"/>
</dbReference>
<comment type="catalytic activity">
    <reaction evidence="1">
        <text>ATP + protein L-histidine = ADP + protein N-phospho-L-histidine.</text>
        <dbReference type="EC" id="2.7.13.3"/>
    </reaction>
</comment>
<dbReference type="SUPFAM" id="SSF55785">
    <property type="entry name" value="PYP-like sensor domain (PAS domain)"/>
    <property type="match status" value="1"/>
</dbReference>
<gene>
    <name evidence="9" type="ORF">HMF3257_11830</name>
</gene>
<accession>A0A327NQ09</accession>
<proteinExistence type="predicted"/>
<dbReference type="InterPro" id="IPR003594">
    <property type="entry name" value="HATPase_dom"/>
</dbReference>
<evidence type="ECO:0000313" key="10">
    <source>
        <dbReference type="Proteomes" id="UP000249016"/>
    </source>
</evidence>
<dbReference type="Pfam" id="PF00512">
    <property type="entry name" value="HisKA"/>
    <property type="match status" value="1"/>
</dbReference>
<dbReference type="InterPro" id="IPR035965">
    <property type="entry name" value="PAS-like_dom_sf"/>
</dbReference>
<evidence type="ECO:0000259" key="8">
    <source>
        <dbReference type="PROSITE" id="PS50113"/>
    </source>
</evidence>
<dbReference type="InterPro" id="IPR000700">
    <property type="entry name" value="PAS-assoc_C"/>
</dbReference>
<name>A0A327NQ09_9BACT</name>
<evidence type="ECO:0000259" key="7">
    <source>
        <dbReference type="PROSITE" id="PS50109"/>
    </source>
</evidence>
<dbReference type="InterPro" id="IPR036890">
    <property type="entry name" value="HATPase_C_sf"/>
</dbReference>
<dbReference type="InterPro" id="IPR001610">
    <property type="entry name" value="PAC"/>
</dbReference>
<keyword evidence="6" id="KW-0902">Two-component regulatory system</keyword>
<dbReference type="RefSeq" id="WP_111342360.1">
    <property type="nucleotide sequence ID" value="NZ_QLII01000001.1"/>
</dbReference>
<sequence>MEYYLPTIKRRAIGVYGECFAPDKPAVSAFLDQYKAGIESELYYRIQPKGETLRWLLARSFIIRDESGKVLRHIGIANDVTSQKEKELVLQQSLQREQELNQLKSQFVSTASHEFRTPLTTIQSSVDLIKLYLDVPTGKASIQKHVAVIEKEINQFSRLLTDILTIGKIESGKVPFSPRWVNIVSVCEEIITTHFSQQEEFRRVRLLIDGAPYKVYLDDKLISHVIVNLLSNAFKFSTDAPCLRIVFTAKNLVLQIIDEGIGIPKRELSTLFQAFFRASNTNGIPGTGLGLVIARQFVELHDGRLDIQSEEKKGTVCTVSIPARHKGQLPRLANTFYLSK</sequence>
<dbReference type="PANTHER" id="PTHR43711">
    <property type="entry name" value="TWO-COMPONENT HISTIDINE KINASE"/>
    <property type="match status" value="1"/>
</dbReference>
<evidence type="ECO:0000256" key="5">
    <source>
        <dbReference type="ARBA" id="ARBA00022777"/>
    </source>
</evidence>
<dbReference type="EMBL" id="QLII01000001">
    <property type="protein sequence ID" value="RAI74768.1"/>
    <property type="molecule type" value="Genomic_DNA"/>
</dbReference>
<dbReference type="PRINTS" id="PR00344">
    <property type="entry name" value="BCTRLSENSOR"/>
</dbReference>
<evidence type="ECO:0000313" key="9">
    <source>
        <dbReference type="EMBL" id="RAI74768.1"/>
    </source>
</evidence>
<dbReference type="InterPro" id="IPR050736">
    <property type="entry name" value="Sensor_HK_Regulatory"/>
</dbReference>
<dbReference type="PROSITE" id="PS50113">
    <property type="entry name" value="PAC"/>
    <property type="match status" value="1"/>
</dbReference>
<dbReference type="CDD" id="cd00075">
    <property type="entry name" value="HATPase"/>
    <property type="match status" value="1"/>
</dbReference>
<keyword evidence="4" id="KW-0808">Transferase</keyword>
<keyword evidence="3" id="KW-0597">Phosphoprotein</keyword>
<dbReference type="Gene3D" id="3.30.565.10">
    <property type="entry name" value="Histidine kinase-like ATPase, C-terminal domain"/>
    <property type="match status" value="1"/>
</dbReference>
<dbReference type="InterPro" id="IPR005467">
    <property type="entry name" value="His_kinase_dom"/>
</dbReference>
<feature type="domain" description="Histidine kinase" evidence="7">
    <location>
        <begin position="110"/>
        <end position="325"/>
    </location>
</feature>
<dbReference type="GO" id="GO:0000155">
    <property type="term" value="F:phosphorelay sensor kinase activity"/>
    <property type="evidence" value="ECO:0007669"/>
    <property type="project" value="InterPro"/>
</dbReference>
<evidence type="ECO:0000256" key="4">
    <source>
        <dbReference type="ARBA" id="ARBA00022679"/>
    </source>
</evidence>
<dbReference type="InterPro" id="IPR013655">
    <property type="entry name" value="PAS_fold_3"/>
</dbReference>
<dbReference type="SMART" id="SM00387">
    <property type="entry name" value="HATPase_c"/>
    <property type="match status" value="1"/>
</dbReference>
<protein>
    <recommendedName>
        <fullName evidence="2">histidine kinase</fullName>
        <ecNumber evidence="2">2.7.13.3</ecNumber>
    </recommendedName>
</protein>
<dbReference type="Pfam" id="PF02518">
    <property type="entry name" value="HATPase_c"/>
    <property type="match status" value="1"/>
</dbReference>
<dbReference type="SUPFAM" id="SSF47384">
    <property type="entry name" value="Homodimeric domain of signal transducing histidine kinase"/>
    <property type="match status" value="1"/>
</dbReference>
<dbReference type="SMART" id="SM00086">
    <property type="entry name" value="PAC"/>
    <property type="match status" value="1"/>
</dbReference>